<protein>
    <submittedName>
        <fullName evidence="4">Acyltransferase 3</fullName>
    </submittedName>
</protein>
<dbReference type="PANTHER" id="PTHR23028">
    <property type="entry name" value="ACETYLTRANSFERASE"/>
    <property type="match status" value="1"/>
</dbReference>
<feature type="transmembrane region" description="Helical" evidence="1">
    <location>
        <begin position="98"/>
        <end position="118"/>
    </location>
</feature>
<evidence type="ECO:0000313" key="5">
    <source>
        <dbReference type="Proteomes" id="UP000007845"/>
    </source>
</evidence>
<dbReference type="HOGENOM" id="CLU_005679_10_2_7"/>
<feature type="transmembrane region" description="Helical" evidence="1">
    <location>
        <begin position="291"/>
        <end position="311"/>
    </location>
</feature>
<dbReference type="InterPro" id="IPR043968">
    <property type="entry name" value="SGNH"/>
</dbReference>
<keyword evidence="1" id="KW-0812">Transmembrane</keyword>
<dbReference type="InterPro" id="IPR050879">
    <property type="entry name" value="Acyltransferase_3"/>
</dbReference>
<keyword evidence="4" id="KW-0808">Transferase</keyword>
<feature type="transmembrane region" description="Helical" evidence="1">
    <location>
        <begin position="317"/>
        <end position="337"/>
    </location>
</feature>
<feature type="transmembrane region" description="Helical" evidence="1">
    <location>
        <begin position="198"/>
        <end position="215"/>
    </location>
</feature>
<organism evidence="4 5">
    <name type="scientific">Pseudodesulfovibrio mercurii</name>
    <dbReference type="NCBI Taxonomy" id="641491"/>
    <lineage>
        <taxon>Bacteria</taxon>
        <taxon>Pseudomonadati</taxon>
        <taxon>Thermodesulfobacteriota</taxon>
        <taxon>Desulfovibrionia</taxon>
        <taxon>Desulfovibrionales</taxon>
        <taxon>Desulfovibrionaceae</taxon>
    </lineage>
</organism>
<feature type="domain" description="SGNH" evidence="3">
    <location>
        <begin position="402"/>
        <end position="621"/>
    </location>
</feature>
<evidence type="ECO:0000313" key="4">
    <source>
        <dbReference type="EMBL" id="EGB13991.1"/>
    </source>
</evidence>
<feature type="transmembrane region" description="Helical" evidence="1">
    <location>
        <begin position="357"/>
        <end position="376"/>
    </location>
</feature>
<feature type="domain" description="Acyltransferase 3" evidence="2">
    <location>
        <begin position="7"/>
        <end position="337"/>
    </location>
</feature>
<reference evidence="4 5" key="1">
    <citation type="journal article" date="2011" name="J. Bacteriol.">
        <title>Genome sequence of the mercury-methylating strain Desulfovibrio desulfuricans ND132.</title>
        <authorList>
            <person name="Brown S.D."/>
            <person name="Gilmour C.C."/>
            <person name="Kucken A.M."/>
            <person name="Wall J.D."/>
            <person name="Elias D.A."/>
            <person name="Brandt C.C."/>
            <person name="Podar M."/>
            <person name="Chertkov O."/>
            <person name="Held B."/>
            <person name="Bruce D.C."/>
            <person name="Detter J.C."/>
            <person name="Tapia R."/>
            <person name="Han C.S."/>
            <person name="Goodwin L.A."/>
            <person name="Cheng J.F."/>
            <person name="Pitluck S."/>
            <person name="Woyke T."/>
            <person name="Mikhailova N."/>
            <person name="Ivanova N.N."/>
            <person name="Han J."/>
            <person name="Lucas S."/>
            <person name="Lapidus A.L."/>
            <person name="Land M.L."/>
            <person name="Hauser L.J."/>
            <person name="Palumbo A.V."/>
        </authorList>
    </citation>
    <scope>NUCLEOTIDE SEQUENCE [LARGE SCALE GENOMIC DNA]</scope>
    <source>
        <strain evidence="4 5">ND132</strain>
    </source>
</reference>
<evidence type="ECO:0000259" key="3">
    <source>
        <dbReference type="Pfam" id="PF19040"/>
    </source>
</evidence>
<keyword evidence="1" id="KW-1133">Transmembrane helix</keyword>
<keyword evidence="4" id="KW-0012">Acyltransferase</keyword>
<gene>
    <name evidence="4" type="ORF">DND132_0776</name>
</gene>
<dbReference type="OrthoDB" id="5501619at2"/>
<dbReference type="eggNOG" id="COG1835">
    <property type="taxonomic scope" value="Bacteria"/>
</dbReference>
<proteinExistence type="predicted"/>
<name>F0JH52_9BACT</name>
<feature type="transmembrane region" description="Helical" evidence="1">
    <location>
        <begin position="227"/>
        <end position="246"/>
    </location>
</feature>
<evidence type="ECO:0000259" key="2">
    <source>
        <dbReference type="Pfam" id="PF01757"/>
    </source>
</evidence>
<dbReference type="AlphaFoldDB" id="F0JH52"/>
<feature type="transmembrane region" description="Helical" evidence="1">
    <location>
        <begin position="252"/>
        <end position="270"/>
    </location>
</feature>
<accession>F0JH52</accession>
<keyword evidence="5" id="KW-1185">Reference proteome</keyword>
<feature type="transmembrane region" description="Helical" evidence="1">
    <location>
        <begin position="12"/>
        <end position="29"/>
    </location>
</feature>
<keyword evidence="1" id="KW-0472">Membrane</keyword>
<evidence type="ECO:0000256" key="1">
    <source>
        <dbReference type="SAM" id="Phobius"/>
    </source>
</evidence>
<feature type="transmembrane region" description="Helical" evidence="1">
    <location>
        <begin position="74"/>
        <end position="92"/>
    </location>
</feature>
<dbReference type="InterPro" id="IPR002656">
    <property type="entry name" value="Acyl_transf_3_dom"/>
</dbReference>
<dbReference type="GO" id="GO:0009103">
    <property type="term" value="P:lipopolysaccharide biosynthetic process"/>
    <property type="evidence" value="ECO:0007669"/>
    <property type="project" value="TreeGrafter"/>
</dbReference>
<dbReference type="PANTHER" id="PTHR23028:SF53">
    <property type="entry name" value="ACYL_TRANSF_3 DOMAIN-CONTAINING PROTEIN"/>
    <property type="match status" value="1"/>
</dbReference>
<dbReference type="Proteomes" id="UP000007845">
    <property type="component" value="Chromosome"/>
</dbReference>
<dbReference type="KEGG" id="ddn:DND132_0776"/>
<dbReference type="GO" id="GO:0016747">
    <property type="term" value="F:acyltransferase activity, transferring groups other than amino-acyl groups"/>
    <property type="evidence" value="ECO:0007669"/>
    <property type="project" value="InterPro"/>
</dbReference>
<dbReference type="GO" id="GO:0016020">
    <property type="term" value="C:membrane"/>
    <property type="evidence" value="ECO:0007669"/>
    <property type="project" value="TreeGrafter"/>
</dbReference>
<dbReference type="RefSeq" id="WP_014321419.1">
    <property type="nucleotide sequence ID" value="NC_016803.1"/>
</dbReference>
<dbReference type="Pfam" id="PF01757">
    <property type="entry name" value="Acyl_transf_3"/>
    <property type="match status" value="1"/>
</dbReference>
<dbReference type="EMBL" id="CP003220">
    <property type="protein sequence ID" value="EGB13991.1"/>
    <property type="molecule type" value="Genomic_DNA"/>
</dbReference>
<sequence>MIEYRREIDGLRAVAVLGVLFFHLGWAGFSGGWLGVDIFFVISGYLISSLLLEESRVSGTVSLSAFYLRRARRILPALLISLIGSYPMALLVARTHVFTEYCQSFFAALFSVSNIFFWQKTGYFAVSSTLSPLLHTWTLGIEEQFYLIIPSCFLLLAGGTSRRKWAVIGSLFLAMVASFLVCRYGGDVLSYEFRFYMLPTRMWELLLGLFTAVLLADRRFFRKRSILTELLSVTAFGVIGFAFVYYRGGSHFAEKSLFTALAATLFLITTGERHLLGRLLCLKPMQVIGKISYSVYLWHWPFIFLGNLMVLKYGYTSTIYSDLALVAATICLSYVSWRYVERPFRRIISWTVCLRRLAPLAVVAVALAGYGLAYLGGDKGTYVLREDGRADFTSWNGAREGHYFHVGPKGAPRFLLIGDSHAWSTSPALMRLAEEYAVPGEAAMKDGTGPLENIRRSHKLGDPPFAHEWLRYALERKIPNVILVAKWDRYYLTDKWKYFGAQPEWNVSTAMLELRQTVRRLLDNGSRVWIMEQVPQFSKDPIVMTRILSRPYVEEVSTEQRHFAGAALGDIHDLAFHLLDPWPLLLRDGRLSSVRDGAFLYMDENHLSTDGAIAIQEVFRPAFESMRQ</sequence>
<dbReference type="Pfam" id="PF19040">
    <property type="entry name" value="SGNH"/>
    <property type="match status" value="1"/>
</dbReference>
<feature type="transmembrane region" description="Helical" evidence="1">
    <location>
        <begin position="165"/>
        <end position="186"/>
    </location>
</feature>